<dbReference type="PIRSF" id="PIRSF036883">
    <property type="entry name" value="RR_HD-GYP_mod"/>
    <property type="match status" value="1"/>
</dbReference>
<dbReference type="PROSITE" id="PS50110">
    <property type="entry name" value="RESPONSE_REGULATORY"/>
    <property type="match status" value="1"/>
</dbReference>
<dbReference type="InterPro" id="IPR014626">
    <property type="entry name" value="Sig_transdc_resp-reg_put"/>
</dbReference>
<sequence length="389" mass="43624">MNVIFVDDEENVLKGLRRVLHPARKEWSMSFANSGQEALELMKAEAFDVIISDMRMPKMNGVELLTQIKDAYPDTLRVVLSGYSETELILSCVKVAHQYLPKPTDYKTIKSTVEKALKLKHLLSNEALTTAISKLENLPSLPQIYDDINNELKKEDANLQTISELISADVSMTAKLLQICNSAYFGLNRNIDSPVDAVNYLGIDTIKSLILTIKIFEQFSETGVPKEKLENIWLDSQSTAMLAKQIASKAGCDKSLVNQAYTGGLLHNIGEIILRHELAEQYEGVEALCQNPDMDTIRAEQQVFGFSHDIVGAYLLDLWGLPSSISSSLALLHQPEHLNFDGLNPAELVFIAHKVLLIKKGQRHHQKTLLTYFEQETIDNWLLLADSQD</sequence>
<dbReference type="PANTHER" id="PTHR33525">
    <property type="match status" value="1"/>
</dbReference>
<dbReference type="InterPro" id="IPR052340">
    <property type="entry name" value="RNase_Y/CdgJ"/>
</dbReference>
<dbReference type="SUPFAM" id="SSF52172">
    <property type="entry name" value="CheY-like"/>
    <property type="match status" value="1"/>
</dbReference>
<dbReference type="InterPro" id="IPR011006">
    <property type="entry name" value="CheY-like_superfamily"/>
</dbReference>
<protein>
    <submittedName>
        <fullName evidence="4">HD-like signal output (HDOD) protein</fullName>
    </submittedName>
</protein>
<dbReference type="InterPro" id="IPR001789">
    <property type="entry name" value="Sig_transdc_resp-reg_receiver"/>
</dbReference>
<dbReference type="Pfam" id="PF00072">
    <property type="entry name" value="Response_reg"/>
    <property type="match status" value="1"/>
</dbReference>
<evidence type="ECO:0000259" key="2">
    <source>
        <dbReference type="PROSITE" id="PS50110"/>
    </source>
</evidence>
<dbReference type="Gene3D" id="3.40.50.2300">
    <property type="match status" value="1"/>
</dbReference>
<dbReference type="EMBL" id="JACHHT010000001">
    <property type="protein sequence ID" value="MBB6520337.1"/>
    <property type="molecule type" value="Genomic_DNA"/>
</dbReference>
<organism evidence="4 5">
    <name type="scientific">Pseudoteredinibacter isoporae</name>
    <dbReference type="NCBI Taxonomy" id="570281"/>
    <lineage>
        <taxon>Bacteria</taxon>
        <taxon>Pseudomonadati</taxon>
        <taxon>Pseudomonadota</taxon>
        <taxon>Gammaproteobacteria</taxon>
        <taxon>Cellvibrionales</taxon>
        <taxon>Cellvibrionaceae</taxon>
        <taxon>Pseudoteredinibacter</taxon>
    </lineage>
</organism>
<dbReference type="SUPFAM" id="SSF109604">
    <property type="entry name" value="HD-domain/PDEase-like"/>
    <property type="match status" value="1"/>
</dbReference>
<comment type="caution">
    <text evidence="4">The sequence shown here is derived from an EMBL/GenBank/DDBJ whole genome shotgun (WGS) entry which is preliminary data.</text>
</comment>
<reference evidence="4 5" key="1">
    <citation type="submission" date="2020-08" db="EMBL/GenBank/DDBJ databases">
        <title>Genomic Encyclopedia of Type Strains, Phase IV (KMG-IV): sequencing the most valuable type-strain genomes for metagenomic binning, comparative biology and taxonomic classification.</title>
        <authorList>
            <person name="Goeker M."/>
        </authorList>
    </citation>
    <scope>NUCLEOTIDE SEQUENCE [LARGE SCALE GENOMIC DNA]</scope>
    <source>
        <strain evidence="4 5">DSM 22368</strain>
    </source>
</reference>
<dbReference type="Proteomes" id="UP000528457">
    <property type="component" value="Unassembled WGS sequence"/>
</dbReference>
<feature type="domain" description="Response regulatory" evidence="2">
    <location>
        <begin position="2"/>
        <end position="117"/>
    </location>
</feature>
<keyword evidence="1" id="KW-0597">Phosphoprotein</keyword>
<dbReference type="Pfam" id="PF08668">
    <property type="entry name" value="HDOD"/>
    <property type="match status" value="1"/>
</dbReference>
<dbReference type="Gene3D" id="1.10.3210.10">
    <property type="entry name" value="Hypothetical protein af1432"/>
    <property type="match status" value="1"/>
</dbReference>
<evidence type="ECO:0000313" key="5">
    <source>
        <dbReference type="Proteomes" id="UP000528457"/>
    </source>
</evidence>
<evidence type="ECO:0000259" key="3">
    <source>
        <dbReference type="PROSITE" id="PS51833"/>
    </source>
</evidence>
<name>A0A7X0MWZ0_9GAMM</name>
<keyword evidence="5" id="KW-1185">Reference proteome</keyword>
<dbReference type="AlphaFoldDB" id="A0A7X0MWZ0"/>
<dbReference type="PROSITE" id="PS51833">
    <property type="entry name" value="HDOD"/>
    <property type="match status" value="1"/>
</dbReference>
<evidence type="ECO:0000313" key="4">
    <source>
        <dbReference type="EMBL" id="MBB6520337.1"/>
    </source>
</evidence>
<evidence type="ECO:0000256" key="1">
    <source>
        <dbReference type="PROSITE-ProRule" id="PRU00169"/>
    </source>
</evidence>
<gene>
    <name evidence="4" type="ORF">HNR48_000615</name>
</gene>
<dbReference type="SMART" id="SM00448">
    <property type="entry name" value="REC"/>
    <property type="match status" value="1"/>
</dbReference>
<feature type="domain" description="HDOD" evidence="3">
    <location>
        <begin position="138"/>
        <end position="335"/>
    </location>
</feature>
<dbReference type="InParanoid" id="A0A7X0MWZ0"/>
<feature type="modified residue" description="4-aspartylphosphate" evidence="1">
    <location>
        <position position="53"/>
    </location>
</feature>
<dbReference type="GO" id="GO:0000160">
    <property type="term" value="P:phosphorelay signal transduction system"/>
    <property type="evidence" value="ECO:0007669"/>
    <property type="project" value="InterPro"/>
</dbReference>
<accession>A0A7X0MWZ0</accession>
<dbReference type="RefSeq" id="WP_166851560.1">
    <property type="nucleotide sequence ID" value="NZ_JAAONY010000001.1"/>
</dbReference>
<proteinExistence type="predicted"/>
<dbReference type="PANTHER" id="PTHR33525:SF6">
    <property type="entry name" value="HDOD DOMAIN-CONTAINING PROTEIN"/>
    <property type="match status" value="1"/>
</dbReference>
<dbReference type="CDD" id="cd17569">
    <property type="entry name" value="REC_HupR-like"/>
    <property type="match status" value="1"/>
</dbReference>
<dbReference type="InterPro" id="IPR013976">
    <property type="entry name" value="HDOD"/>
</dbReference>